<dbReference type="GO" id="GO:0005615">
    <property type="term" value="C:extracellular space"/>
    <property type="evidence" value="ECO:0007669"/>
    <property type="project" value="TreeGrafter"/>
</dbReference>
<dbReference type="Proteomes" id="UP001153954">
    <property type="component" value="Unassembled WGS sequence"/>
</dbReference>
<sequence>MGSIIYFSIISVQFLSVLATQPIIPLKCFLRDNKVFDLIGKSSIQPSLVKNLPQIDNLKVDSVVIDKDDFLFDTTNVEYIGLDKAILDDFGFNFVYNVSRITFHTDLLLSSPYKTNGTLFSIPIDGEGLMEAFAKNIQFGLTMPFEIIEANGNKFIELKEFFYWYDVKDYAHFKLDNLYYGNKEKSDRMHYLLNQNWKYIVTHFGDVHAQKIADNIFDIFKKYMLDLPLKDINDC</sequence>
<reference evidence="2" key="1">
    <citation type="submission" date="2022-03" db="EMBL/GenBank/DDBJ databases">
        <authorList>
            <person name="Tunstrom K."/>
        </authorList>
    </citation>
    <scope>NUCLEOTIDE SEQUENCE</scope>
</reference>
<gene>
    <name evidence="2" type="ORF">EEDITHA_LOCUS1370</name>
</gene>
<dbReference type="Pfam" id="PF06585">
    <property type="entry name" value="JHBP"/>
    <property type="match status" value="1"/>
</dbReference>
<comment type="caution">
    <text evidence="2">The sequence shown here is derived from an EMBL/GenBank/DDBJ whole genome shotgun (WGS) entry which is preliminary data.</text>
</comment>
<feature type="chain" id="PRO_5043908513" description="Circadian clock-controlled protein" evidence="1">
    <location>
        <begin position="20"/>
        <end position="235"/>
    </location>
</feature>
<dbReference type="PANTHER" id="PTHR11008">
    <property type="entry name" value="PROTEIN TAKEOUT-LIKE PROTEIN"/>
    <property type="match status" value="1"/>
</dbReference>
<keyword evidence="1" id="KW-0732">Signal</keyword>
<dbReference type="PANTHER" id="PTHR11008:SF32">
    <property type="entry name" value="CIRCADIAN CLOCK-CONTROLLED PROTEIN DAYWAKE-RELATED"/>
    <property type="match status" value="1"/>
</dbReference>
<accession>A0AAU9TCQ6</accession>
<feature type="signal peptide" evidence="1">
    <location>
        <begin position="1"/>
        <end position="19"/>
    </location>
</feature>
<name>A0AAU9TCQ6_EUPED</name>
<dbReference type="InterPro" id="IPR010562">
    <property type="entry name" value="Haemolymph_juvenile_hormone-bd"/>
</dbReference>
<evidence type="ECO:0000256" key="1">
    <source>
        <dbReference type="SAM" id="SignalP"/>
    </source>
</evidence>
<dbReference type="AlphaFoldDB" id="A0AAU9TCQ6"/>
<protein>
    <recommendedName>
        <fullName evidence="4">Circadian clock-controlled protein</fullName>
    </recommendedName>
</protein>
<dbReference type="InterPro" id="IPR038606">
    <property type="entry name" value="To_sf"/>
</dbReference>
<dbReference type="EMBL" id="CAKOGL010000003">
    <property type="protein sequence ID" value="CAH2084835.1"/>
    <property type="molecule type" value="Genomic_DNA"/>
</dbReference>
<dbReference type="SMART" id="SM00700">
    <property type="entry name" value="JHBP"/>
    <property type="match status" value="1"/>
</dbReference>
<evidence type="ECO:0000313" key="2">
    <source>
        <dbReference type="EMBL" id="CAH2084835.1"/>
    </source>
</evidence>
<organism evidence="2 3">
    <name type="scientific">Euphydryas editha</name>
    <name type="common">Edith's checkerspot</name>
    <dbReference type="NCBI Taxonomy" id="104508"/>
    <lineage>
        <taxon>Eukaryota</taxon>
        <taxon>Metazoa</taxon>
        <taxon>Ecdysozoa</taxon>
        <taxon>Arthropoda</taxon>
        <taxon>Hexapoda</taxon>
        <taxon>Insecta</taxon>
        <taxon>Pterygota</taxon>
        <taxon>Neoptera</taxon>
        <taxon>Endopterygota</taxon>
        <taxon>Lepidoptera</taxon>
        <taxon>Glossata</taxon>
        <taxon>Ditrysia</taxon>
        <taxon>Papilionoidea</taxon>
        <taxon>Nymphalidae</taxon>
        <taxon>Nymphalinae</taxon>
        <taxon>Euphydryas</taxon>
    </lineage>
</organism>
<evidence type="ECO:0008006" key="4">
    <source>
        <dbReference type="Google" id="ProtNLM"/>
    </source>
</evidence>
<evidence type="ECO:0000313" key="3">
    <source>
        <dbReference type="Proteomes" id="UP001153954"/>
    </source>
</evidence>
<dbReference type="Gene3D" id="3.15.10.30">
    <property type="entry name" value="Haemolymph juvenile hormone binding protein"/>
    <property type="match status" value="1"/>
</dbReference>
<keyword evidence="3" id="KW-1185">Reference proteome</keyword>
<proteinExistence type="predicted"/>